<organism evidence="3 4">
    <name type="scientific">Halopseudomonas xinjiangensis</name>
    <dbReference type="NCBI Taxonomy" id="487184"/>
    <lineage>
        <taxon>Bacteria</taxon>
        <taxon>Pseudomonadati</taxon>
        <taxon>Pseudomonadota</taxon>
        <taxon>Gammaproteobacteria</taxon>
        <taxon>Pseudomonadales</taxon>
        <taxon>Pseudomonadaceae</taxon>
        <taxon>Halopseudomonas</taxon>
    </lineage>
</organism>
<dbReference type="Gene3D" id="3.30.300.30">
    <property type="match status" value="1"/>
</dbReference>
<dbReference type="EMBL" id="LT629736">
    <property type="protein sequence ID" value="SDR86055.1"/>
    <property type="molecule type" value="Genomic_DNA"/>
</dbReference>
<dbReference type="Pfam" id="PF13193">
    <property type="entry name" value="AMP-binding_C"/>
    <property type="match status" value="1"/>
</dbReference>
<dbReference type="RefSeq" id="WP_093391630.1">
    <property type="nucleotide sequence ID" value="NZ_LT629736.1"/>
</dbReference>
<dbReference type="InterPro" id="IPR000873">
    <property type="entry name" value="AMP-dep_synth/lig_dom"/>
</dbReference>
<reference evidence="4" key="1">
    <citation type="submission" date="2016-10" db="EMBL/GenBank/DDBJ databases">
        <authorList>
            <person name="Varghese N."/>
            <person name="Submissions S."/>
        </authorList>
    </citation>
    <scope>NUCLEOTIDE SEQUENCE [LARGE SCALE GENOMIC DNA]</scope>
    <source>
        <strain evidence="4">NRRL B-51270</strain>
    </source>
</reference>
<dbReference type="Proteomes" id="UP000243207">
    <property type="component" value="Chromosome I"/>
</dbReference>
<feature type="domain" description="AMP-binding enzyme C-terminal" evidence="2">
    <location>
        <begin position="411"/>
        <end position="486"/>
    </location>
</feature>
<dbReference type="InterPro" id="IPR025110">
    <property type="entry name" value="AMP-bd_C"/>
</dbReference>
<dbReference type="GO" id="GO:0016878">
    <property type="term" value="F:acid-thiol ligase activity"/>
    <property type="evidence" value="ECO:0007669"/>
    <property type="project" value="UniProtKB-ARBA"/>
</dbReference>
<name>A0A1H1MI67_9GAMM</name>
<proteinExistence type="predicted"/>
<dbReference type="PANTHER" id="PTHR43767">
    <property type="entry name" value="LONG-CHAIN-FATTY-ACID--COA LIGASE"/>
    <property type="match status" value="1"/>
</dbReference>
<dbReference type="AlphaFoldDB" id="A0A1H1MI67"/>
<dbReference type="InterPro" id="IPR050237">
    <property type="entry name" value="ATP-dep_AMP-bd_enzyme"/>
</dbReference>
<dbReference type="OrthoDB" id="9803968at2"/>
<evidence type="ECO:0000313" key="4">
    <source>
        <dbReference type="Proteomes" id="UP000243207"/>
    </source>
</evidence>
<evidence type="ECO:0000259" key="2">
    <source>
        <dbReference type="Pfam" id="PF13193"/>
    </source>
</evidence>
<dbReference type="SUPFAM" id="SSF56801">
    <property type="entry name" value="Acetyl-CoA synthetase-like"/>
    <property type="match status" value="1"/>
</dbReference>
<evidence type="ECO:0000259" key="1">
    <source>
        <dbReference type="Pfam" id="PF00501"/>
    </source>
</evidence>
<dbReference type="STRING" id="487184.SAMN05216421_0462"/>
<protein>
    <submittedName>
        <fullName evidence="3">Long-chain acyl-CoA synthetase/feruloyl-CoA synthase</fullName>
    </submittedName>
</protein>
<dbReference type="InterPro" id="IPR045851">
    <property type="entry name" value="AMP-bd_C_sf"/>
</dbReference>
<keyword evidence="4" id="KW-1185">Reference proteome</keyword>
<feature type="domain" description="AMP-dependent synthetase/ligase" evidence="1">
    <location>
        <begin position="10"/>
        <end position="360"/>
    </location>
</feature>
<sequence>MHIAELLALNARKYPNPEAIITASSRHTWSQLHDEALKLAGHLQTRCDIQPGDRVALFMPNGYPWVLGYFAVISLGAVVVPINARLTAGELEYILADCGARLLLSSASQQKELDQSDSLRRSLLMLDDPASLLAEEPNSFRAPTISPADPCTLLYTSGTTGKPKGVLFSHHNLLTVATSTAVEMGVRHESRLLHMMPLTHSAPVHVFLLGGTLTGASHVVLNEFRPDLLLDFVESERTTHFFGAPVAFLLTAAQPDVRKRDLSSMQAWIYGGAPLSTEQVRKVRDALDSDQLYCVYGLTEAGPSGTLMTPEEHRHKAGSIGRRGALHTEVRLVDEQQHHVADELVGEIQIRGEGMMLGYWNNPQATAECLTEEGWLFSGDLAWRDSDGYLWIVGRKKDLIISGGVNIYPREIEALLEQHPAIAEVAVIGAPHEQWGETVKACVVLREPVDNIEQALRDYLQPLLADYKMPRLYQQYPSLPRNANGKVMKHKLD</sequence>
<dbReference type="InterPro" id="IPR020845">
    <property type="entry name" value="AMP-binding_CS"/>
</dbReference>
<dbReference type="PANTHER" id="PTHR43767:SF1">
    <property type="entry name" value="NONRIBOSOMAL PEPTIDE SYNTHASE PES1 (EUROFUNG)-RELATED"/>
    <property type="match status" value="1"/>
</dbReference>
<accession>A0A1H1MI67</accession>
<dbReference type="InterPro" id="IPR042099">
    <property type="entry name" value="ANL_N_sf"/>
</dbReference>
<dbReference type="PROSITE" id="PS00455">
    <property type="entry name" value="AMP_BINDING"/>
    <property type="match status" value="1"/>
</dbReference>
<gene>
    <name evidence="3" type="ORF">SAMN05216421_0462</name>
</gene>
<dbReference type="Pfam" id="PF00501">
    <property type="entry name" value="AMP-binding"/>
    <property type="match status" value="1"/>
</dbReference>
<evidence type="ECO:0000313" key="3">
    <source>
        <dbReference type="EMBL" id="SDR86055.1"/>
    </source>
</evidence>
<dbReference type="Gene3D" id="3.40.50.12780">
    <property type="entry name" value="N-terminal domain of ligase-like"/>
    <property type="match status" value="1"/>
</dbReference>